<protein>
    <recommendedName>
        <fullName evidence="4">Solute-binding protein family 3/N-terminal domain-containing protein</fullName>
    </recommendedName>
</protein>
<accession>A0A244CUC5</accession>
<comment type="caution">
    <text evidence="2">The sequence shown here is derived from an EMBL/GenBank/DDBJ whole genome shotgun (WGS) entry which is preliminary data.</text>
</comment>
<evidence type="ECO:0008006" key="4">
    <source>
        <dbReference type="Google" id="ProtNLM"/>
    </source>
</evidence>
<sequence length="293" mass="32837">MSKLCVLLLLISCGLQAANEVVVDILKSENFTSRYNEILNGRSALAVEEFTPLSAGSHLEIVEMILLQQALYLGGETRPVKFKGTESHNLNEYTDLISGDVLTLGRTLWFEDTIDFLGSLYVSEAVIPYGQYEAGFYVAKDNLAAQSMTIADLHKLKVVANPRWKADWRALKSTPVIINNFIGPWENMLAMVDAKIVDAMLVNFSVSPDLILRFSGKEFVPIPNLKVMLPDSRHFVVSKQHPEGKVIFEALEKGLVELNKQGKIERFYQQAGFINSQVKEWQLVNQAMVVVDD</sequence>
<evidence type="ECO:0000313" key="2">
    <source>
        <dbReference type="EMBL" id="OUL59046.1"/>
    </source>
</evidence>
<dbReference type="RefSeq" id="WP_086742438.1">
    <property type="nucleotide sequence ID" value="NZ_MWPV01000001.1"/>
</dbReference>
<dbReference type="EMBL" id="MWPV01000001">
    <property type="protein sequence ID" value="OUL59046.1"/>
    <property type="molecule type" value="Genomic_DNA"/>
</dbReference>
<evidence type="ECO:0000256" key="1">
    <source>
        <dbReference type="SAM" id="SignalP"/>
    </source>
</evidence>
<gene>
    <name evidence="2" type="ORF">B1199_01820</name>
</gene>
<dbReference type="SUPFAM" id="SSF53850">
    <property type="entry name" value="Periplasmic binding protein-like II"/>
    <property type="match status" value="1"/>
</dbReference>
<reference evidence="2 3" key="1">
    <citation type="submission" date="2017-02" db="EMBL/GenBank/DDBJ databases">
        <title>Pseudoalteromonas ulvae TC14 Genome.</title>
        <authorList>
            <person name="Molmeret M."/>
        </authorList>
    </citation>
    <scope>NUCLEOTIDE SEQUENCE [LARGE SCALE GENOMIC DNA]</scope>
    <source>
        <strain evidence="2">TC14</strain>
    </source>
</reference>
<evidence type="ECO:0000313" key="3">
    <source>
        <dbReference type="Proteomes" id="UP000194841"/>
    </source>
</evidence>
<keyword evidence="3" id="KW-1185">Reference proteome</keyword>
<dbReference type="Proteomes" id="UP000194841">
    <property type="component" value="Unassembled WGS sequence"/>
</dbReference>
<organism evidence="2 3">
    <name type="scientific">Pseudoalteromonas ulvae</name>
    <dbReference type="NCBI Taxonomy" id="107327"/>
    <lineage>
        <taxon>Bacteria</taxon>
        <taxon>Pseudomonadati</taxon>
        <taxon>Pseudomonadota</taxon>
        <taxon>Gammaproteobacteria</taxon>
        <taxon>Alteromonadales</taxon>
        <taxon>Pseudoalteromonadaceae</taxon>
        <taxon>Pseudoalteromonas</taxon>
    </lineage>
</organism>
<feature type="chain" id="PRO_5012964390" description="Solute-binding protein family 3/N-terminal domain-containing protein" evidence="1">
    <location>
        <begin position="18"/>
        <end position="293"/>
    </location>
</feature>
<proteinExistence type="predicted"/>
<dbReference type="OrthoDB" id="5452199at2"/>
<keyword evidence="1" id="KW-0732">Signal</keyword>
<name>A0A244CUC5_PSEDV</name>
<feature type="signal peptide" evidence="1">
    <location>
        <begin position="1"/>
        <end position="17"/>
    </location>
</feature>
<dbReference type="AlphaFoldDB" id="A0A244CUC5"/>